<evidence type="ECO:0000313" key="2">
    <source>
        <dbReference type="EMBL" id="MFO3666947.1"/>
    </source>
</evidence>
<dbReference type="SUPFAM" id="SSF69796">
    <property type="entry name" value="Thymidylate synthase-complementing protein Thy1"/>
    <property type="match status" value="1"/>
</dbReference>
<feature type="binding site" evidence="1">
    <location>
        <position position="197"/>
    </location>
    <ligand>
        <name>dUMP</name>
        <dbReference type="ChEBI" id="CHEBI:246422"/>
        <note>ligand shared between dimeric partners</note>
    </ligand>
</feature>
<feature type="binding site" description="in other chain" evidence="1">
    <location>
        <begin position="92"/>
        <end position="96"/>
    </location>
    <ligand>
        <name>dUMP</name>
        <dbReference type="ChEBI" id="CHEBI:246422"/>
        <note>ligand shared between dimeric partners</note>
    </ligand>
</feature>
<gene>
    <name evidence="1 2" type="primary">thyX</name>
    <name evidence="2" type="ORF">ACCQ42_04095</name>
</gene>
<protein>
    <recommendedName>
        <fullName evidence="1">Flavin-dependent thymidylate synthase</fullName>
        <shortName evidence="1">FDTS</shortName>
        <ecNumber evidence="1">2.1.1.148</ecNumber>
    </recommendedName>
    <alternativeName>
        <fullName evidence="1">FAD-dependent thymidylate synthase</fullName>
    </alternativeName>
    <alternativeName>
        <fullName evidence="1">Thymidylate synthase ThyX</fullName>
        <shortName evidence="1">TS</shortName>
        <shortName evidence="1">TSase</shortName>
    </alternativeName>
</protein>
<comment type="caution">
    <text evidence="2">The sequence shown here is derived from an EMBL/GenBank/DDBJ whole genome shotgun (WGS) entry which is preliminary data.</text>
</comment>
<feature type="binding site" evidence="1">
    <location>
        <position position="192"/>
    </location>
    <ligand>
        <name>FAD</name>
        <dbReference type="ChEBI" id="CHEBI:57692"/>
        <note>ligand shared between neighboring subunits</note>
    </ligand>
</feature>
<comment type="function">
    <text evidence="1">Catalyzes the reductive methylation of 2'-deoxyuridine-5'-monophosphate (dUMP) to 2'-deoxythymidine-5'-monophosphate (dTMP) while utilizing 5,10-methylenetetrahydrofolate (mTHF) as the methyl donor, and NADPH and FADH(2) as the reductant.</text>
</comment>
<feature type="binding site" evidence="1">
    <location>
        <begin position="81"/>
        <end position="84"/>
    </location>
    <ligand>
        <name>dUMP</name>
        <dbReference type="ChEBI" id="CHEBI:246422"/>
        <note>ligand shared between dimeric partners</note>
    </ligand>
</feature>
<feature type="binding site" description="in other chain" evidence="1">
    <location>
        <position position="170"/>
    </location>
    <ligand>
        <name>dUMP</name>
        <dbReference type="ChEBI" id="CHEBI:246422"/>
        <note>ligand shared between dimeric partners</note>
    </ligand>
</feature>
<dbReference type="Gene3D" id="3.30.1360.170">
    <property type="match status" value="1"/>
</dbReference>
<sequence>MTEAKLKVKLLNYTPNGEETIAQAGKLCYSSVGVDEISKKQDEEAIAKYVKMLASMGHMSPIEHISFTFAVEGVSRTLTHQLVRHRLASYSQQSQRYVKLDGFEYIIPPHIKENPEATEIYIKAMEEDQKAYDKLTDILFDKHFKDFISEGLDEKTAKRQASKKAIEDARYVFPNACETKIVFTMNARTLLHFFSLRSCNRAQWEIRELSDQMIKLVKGIYPNIFANAGPSCIGGPCPEGKMTCGKINEVREKYKNI</sequence>
<dbReference type="NCBIfam" id="TIGR02170">
    <property type="entry name" value="thyX"/>
    <property type="match status" value="1"/>
</dbReference>
<dbReference type="GO" id="GO:0050797">
    <property type="term" value="F:thymidylate synthase (FAD) activity"/>
    <property type="evidence" value="ECO:0007669"/>
    <property type="project" value="UniProtKB-EC"/>
</dbReference>
<keyword evidence="1 2" id="KW-0489">Methyltransferase</keyword>
<keyword evidence="1" id="KW-0285">Flavoprotein</keyword>
<comment type="similarity">
    <text evidence="1">Belongs to the thymidylate synthase ThyX family.</text>
</comment>
<feature type="binding site" evidence="1">
    <location>
        <begin position="84"/>
        <end position="86"/>
    </location>
    <ligand>
        <name>FAD</name>
        <dbReference type="ChEBI" id="CHEBI:57692"/>
        <note>ligand shared between neighboring subunits</note>
    </ligand>
</feature>
<proteinExistence type="inferred from homology"/>
<feature type="active site" description="Involved in ionization of N3 of dUMP, leading to its activation" evidence="1">
    <location>
        <position position="197"/>
    </location>
</feature>
<dbReference type="InterPro" id="IPR003669">
    <property type="entry name" value="Thymidylate_synthase_ThyX"/>
</dbReference>
<dbReference type="CDD" id="cd20175">
    <property type="entry name" value="ThyX"/>
    <property type="match status" value="1"/>
</dbReference>
<keyword evidence="1" id="KW-0274">FAD</keyword>
<dbReference type="HAMAP" id="MF_01408">
    <property type="entry name" value="ThyX"/>
    <property type="match status" value="1"/>
</dbReference>
<feature type="binding site" evidence="1">
    <location>
        <position position="60"/>
    </location>
    <ligand>
        <name>FAD</name>
        <dbReference type="ChEBI" id="CHEBI:57692"/>
        <note>ligand shared between neighboring subunits</note>
    </ligand>
</feature>
<name>A0ABW9MER0_9FIRM</name>
<dbReference type="EMBL" id="JBGMEF010000018">
    <property type="protein sequence ID" value="MFO3666947.1"/>
    <property type="molecule type" value="Genomic_DNA"/>
</dbReference>
<dbReference type="Pfam" id="PF02511">
    <property type="entry name" value="Thy1"/>
    <property type="match status" value="1"/>
</dbReference>
<evidence type="ECO:0000313" key="3">
    <source>
        <dbReference type="Proteomes" id="UP001637994"/>
    </source>
</evidence>
<dbReference type="PANTHER" id="PTHR34934">
    <property type="entry name" value="FLAVIN-DEPENDENT THYMIDYLATE SYNTHASE"/>
    <property type="match status" value="1"/>
</dbReference>
<dbReference type="InterPro" id="IPR036098">
    <property type="entry name" value="Thymidylate_synthase_ThyX_sf"/>
</dbReference>
<keyword evidence="3" id="KW-1185">Reference proteome</keyword>
<keyword evidence="1" id="KW-0545">Nucleotide biosynthesis</keyword>
<feature type="binding site" evidence="1">
    <location>
        <position position="92"/>
    </location>
    <ligand>
        <name>FAD</name>
        <dbReference type="ChEBI" id="CHEBI:57692"/>
        <note>ligand shared between neighboring subunits</note>
    </ligand>
</feature>
<dbReference type="GO" id="GO:0032259">
    <property type="term" value="P:methylation"/>
    <property type="evidence" value="ECO:0007669"/>
    <property type="project" value="UniProtKB-KW"/>
</dbReference>
<evidence type="ECO:0000256" key="1">
    <source>
        <dbReference type="HAMAP-Rule" id="MF_01408"/>
    </source>
</evidence>
<dbReference type="EC" id="2.1.1.148" evidence="1"/>
<accession>A0ABW9MER0</accession>
<keyword evidence="1" id="KW-0521">NADP</keyword>
<comment type="cofactor">
    <cofactor evidence="1">
        <name>FAD</name>
        <dbReference type="ChEBI" id="CHEBI:57692"/>
    </cofactor>
    <text evidence="1">Binds 4 FAD per tetramer. Each FAD binding site is formed by three monomers.</text>
</comment>
<dbReference type="RefSeq" id="WP_410035473.1">
    <property type="nucleotide sequence ID" value="NZ_JBGMEF010000018.1"/>
</dbReference>
<dbReference type="PROSITE" id="PS51331">
    <property type="entry name" value="THYX"/>
    <property type="match status" value="1"/>
</dbReference>
<comment type="catalytic activity">
    <reaction evidence="1">
        <text>dUMP + (6R)-5,10-methylene-5,6,7,8-tetrahydrofolate + NADPH + H(+) = dTMP + (6S)-5,6,7,8-tetrahydrofolate + NADP(+)</text>
        <dbReference type="Rhea" id="RHEA:29043"/>
        <dbReference type="ChEBI" id="CHEBI:15378"/>
        <dbReference type="ChEBI" id="CHEBI:15636"/>
        <dbReference type="ChEBI" id="CHEBI:57453"/>
        <dbReference type="ChEBI" id="CHEBI:57783"/>
        <dbReference type="ChEBI" id="CHEBI:58349"/>
        <dbReference type="ChEBI" id="CHEBI:63528"/>
        <dbReference type="ChEBI" id="CHEBI:246422"/>
        <dbReference type="EC" id="2.1.1.148"/>
    </reaction>
</comment>
<dbReference type="Proteomes" id="UP001637994">
    <property type="component" value="Unassembled WGS sequence"/>
</dbReference>
<comment type="pathway">
    <text evidence="1">Pyrimidine metabolism; dTTP biosynthesis.</text>
</comment>
<reference evidence="2 3" key="1">
    <citation type="journal article" date="2025" name="Anaerobe">
        <title>Description of Anaerococcus kampingiae sp. nov., Anaerococcus groningensis sp. nov., Anaerococcus martiniensis sp. nov., and Anaerococcus cruorum sp. nov., isolated from human clinical specimens.</title>
        <authorList>
            <person name="Boiten K.E."/>
            <person name="Meijer J."/>
            <person name="van Wezel E.M."/>
            <person name="Veloo A.C.M."/>
        </authorList>
    </citation>
    <scope>NUCLEOTIDE SEQUENCE [LARGE SCALE GENOMIC DNA]</scope>
    <source>
        <strain evidence="2 3">ENR0874</strain>
    </source>
</reference>
<organism evidence="2 3">
    <name type="scientific">Anaerococcus kampingae</name>
    <dbReference type="NCBI Taxonomy" id="3115614"/>
    <lineage>
        <taxon>Bacteria</taxon>
        <taxon>Bacillati</taxon>
        <taxon>Bacillota</taxon>
        <taxon>Tissierellia</taxon>
        <taxon>Tissierellales</taxon>
        <taxon>Peptoniphilaceae</taxon>
        <taxon>Anaerococcus</taxon>
    </lineage>
</organism>
<feature type="binding site" evidence="1">
    <location>
        <begin position="186"/>
        <end position="188"/>
    </location>
    <ligand>
        <name>FAD</name>
        <dbReference type="ChEBI" id="CHEBI:57692"/>
        <note>ligand shared between neighboring subunits</note>
    </ligand>
</feature>
<dbReference type="PANTHER" id="PTHR34934:SF1">
    <property type="entry name" value="FLAVIN-DEPENDENT THYMIDYLATE SYNTHASE"/>
    <property type="match status" value="1"/>
</dbReference>
<keyword evidence="1 2" id="KW-0808">Transferase</keyword>
<comment type="subunit">
    <text evidence="1">Homotetramer.</text>
</comment>